<keyword evidence="3" id="KW-0472">Membrane</keyword>
<name>A0A378KPA3_9GAMM</name>
<keyword evidence="4" id="KW-1185">Reference proteome</keyword>
<reference evidence="3 5" key="2">
    <citation type="submission" date="2018-06" db="EMBL/GenBank/DDBJ databases">
        <authorList>
            <consortium name="Pathogen Informatics"/>
            <person name="Doyle S."/>
        </authorList>
    </citation>
    <scope>NUCLEOTIDE SEQUENCE [LARGE SCALE GENOMIC DNA]</scope>
    <source>
        <strain evidence="3 5">NCTC12376</strain>
    </source>
</reference>
<reference evidence="2 4" key="1">
    <citation type="submission" date="2015-11" db="EMBL/GenBank/DDBJ databases">
        <title>Genomic analysis of 38 Legionella species identifies large and diverse effector repertoires.</title>
        <authorList>
            <person name="Burstein D."/>
            <person name="Amaro F."/>
            <person name="Zusman T."/>
            <person name="Lifshitz Z."/>
            <person name="Cohen O."/>
            <person name="Gilbert J.A."/>
            <person name="Pupko T."/>
            <person name="Shuman H.A."/>
            <person name="Segal G."/>
        </authorList>
    </citation>
    <scope>NUCLEOTIDE SEQUENCE [LARGE SCALE GENOMIC DNA]</scope>
    <source>
        <strain evidence="2 4">ATCC 49507</strain>
    </source>
</reference>
<dbReference type="SUPFAM" id="SSF75011">
    <property type="entry name" value="3-carboxy-cis,cis-mucoante lactonizing enzyme"/>
    <property type="match status" value="1"/>
</dbReference>
<dbReference type="Gene3D" id="2.130.10.10">
    <property type="entry name" value="YVTN repeat-like/Quinoprotein amine dehydrogenase"/>
    <property type="match status" value="2"/>
</dbReference>
<dbReference type="EMBL" id="UGOW01000001">
    <property type="protein sequence ID" value="STY16375.1"/>
    <property type="molecule type" value="Genomic_DNA"/>
</dbReference>
<sequence length="430" mass="45468">MNKNRKKISSIRLIGLLAMGLIFTSTHSFALPFNIVPKAGTELPRSFKNGQTVFAYYTVYNNTLVARSGNFVKYLPLNVTQVTGNGTYPDICGSSFNLNGKGQPGSSCTLQLRISGVVNKDDLDPHHQLFVCFPGGKTCAGTQSRLDVTQDLTAYIIGFNSNNITKCPIQSNGSFGTCSSAGSIVEPPLGLSFIPNSPQVWFTEGGNNFITACTVKSDGNLTACGDILDIALPYGVTFHPSRKYVYVTNSNSTTVTYCTLSDSNIPGACQQTGSGFSQPLFIAVNPSGTYAYITDNIYGTYGGAVSSCQINSNGSLSNCIANLNSALREPVSIAINPANPLIAYVTSSAANIIAACSLSSANGTILTCNEMLTGIQNPWSIAVNTTGTFAYVTSFVNNSVYYCALNSNGGFGDCKKTGTGFNYPNGIALY</sequence>
<keyword evidence="1" id="KW-0732">Signal</keyword>
<dbReference type="RefSeq" id="WP_058472916.1">
    <property type="nucleotide sequence ID" value="NZ_CAAAIL010000007.1"/>
</dbReference>
<organism evidence="3 5">
    <name type="scientific">Legionella quateirensis</name>
    <dbReference type="NCBI Taxonomy" id="45072"/>
    <lineage>
        <taxon>Bacteria</taxon>
        <taxon>Pseudomonadati</taxon>
        <taxon>Pseudomonadota</taxon>
        <taxon>Gammaproteobacteria</taxon>
        <taxon>Legionellales</taxon>
        <taxon>Legionellaceae</taxon>
        <taxon>Legionella</taxon>
    </lineage>
</organism>
<gene>
    <name evidence="2" type="ORF">Lqua_0728</name>
    <name evidence="3" type="ORF">NCTC12376_00156</name>
</gene>
<feature type="chain" id="PRO_5017062172" evidence="1">
    <location>
        <begin position="31"/>
        <end position="430"/>
    </location>
</feature>
<dbReference type="InterPro" id="IPR051200">
    <property type="entry name" value="Host-pathogen_enzymatic-act"/>
</dbReference>
<evidence type="ECO:0000313" key="4">
    <source>
        <dbReference type="Proteomes" id="UP000054639"/>
    </source>
</evidence>
<evidence type="ECO:0000256" key="1">
    <source>
        <dbReference type="SAM" id="SignalP"/>
    </source>
</evidence>
<keyword evidence="3" id="KW-0812">Transmembrane</keyword>
<dbReference type="EMBL" id="LNYR01000006">
    <property type="protein sequence ID" value="KTD52895.1"/>
    <property type="molecule type" value="Genomic_DNA"/>
</dbReference>
<protein>
    <submittedName>
        <fullName evidence="3">Transmembrane protein</fullName>
    </submittedName>
</protein>
<evidence type="ECO:0000313" key="3">
    <source>
        <dbReference type="EMBL" id="STY16375.1"/>
    </source>
</evidence>
<dbReference type="STRING" id="45072.Lqua_0728"/>
<dbReference type="InterPro" id="IPR015943">
    <property type="entry name" value="WD40/YVTN_repeat-like_dom_sf"/>
</dbReference>
<feature type="signal peptide" evidence="1">
    <location>
        <begin position="1"/>
        <end position="30"/>
    </location>
</feature>
<dbReference type="PANTHER" id="PTHR47197">
    <property type="entry name" value="PROTEIN NIRF"/>
    <property type="match status" value="1"/>
</dbReference>
<dbReference type="PANTHER" id="PTHR47197:SF3">
    <property type="entry name" value="DIHYDRO-HEME D1 DEHYDROGENASE"/>
    <property type="match status" value="1"/>
</dbReference>
<evidence type="ECO:0000313" key="2">
    <source>
        <dbReference type="EMBL" id="KTD52895.1"/>
    </source>
</evidence>
<proteinExistence type="predicted"/>
<dbReference type="OrthoDB" id="9787204at2"/>
<accession>A0A378KPA3</accession>
<dbReference type="Proteomes" id="UP000054639">
    <property type="component" value="Unassembled WGS sequence"/>
</dbReference>
<dbReference type="Proteomes" id="UP000254230">
    <property type="component" value="Unassembled WGS sequence"/>
</dbReference>
<dbReference type="AlphaFoldDB" id="A0A378KPA3"/>
<evidence type="ECO:0000313" key="5">
    <source>
        <dbReference type="Proteomes" id="UP000254230"/>
    </source>
</evidence>